<protein>
    <submittedName>
        <fullName evidence="2">Uncharacterized protein</fullName>
    </submittedName>
</protein>
<evidence type="ECO:0000256" key="1">
    <source>
        <dbReference type="SAM" id="MobiDB-lite"/>
    </source>
</evidence>
<gene>
    <name evidence="2" type="ORF">LIPSTDRAFT_63463</name>
</gene>
<feature type="compositionally biased region" description="Polar residues" evidence="1">
    <location>
        <begin position="43"/>
        <end position="52"/>
    </location>
</feature>
<reference evidence="2 3" key="1">
    <citation type="journal article" date="2016" name="Proc. Natl. Acad. Sci. U.S.A.">
        <title>Comparative genomics of biotechnologically important yeasts.</title>
        <authorList>
            <person name="Riley R."/>
            <person name="Haridas S."/>
            <person name="Wolfe K.H."/>
            <person name="Lopes M.R."/>
            <person name="Hittinger C.T."/>
            <person name="Goeker M."/>
            <person name="Salamov A.A."/>
            <person name="Wisecaver J.H."/>
            <person name="Long T.M."/>
            <person name="Calvey C.H."/>
            <person name="Aerts A.L."/>
            <person name="Barry K.W."/>
            <person name="Choi C."/>
            <person name="Clum A."/>
            <person name="Coughlan A.Y."/>
            <person name="Deshpande S."/>
            <person name="Douglass A.P."/>
            <person name="Hanson S.J."/>
            <person name="Klenk H.-P."/>
            <person name="LaButti K.M."/>
            <person name="Lapidus A."/>
            <person name="Lindquist E.A."/>
            <person name="Lipzen A.M."/>
            <person name="Meier-Kolthoff J.P."/>
            <person name="Ohm R.A."/>
            <person name="Otillar R.P."/>
            <person name="Pangilinan J.L."/>
            <person name="Peng Y."/>
            <person name="Rokas A."/>
            <person name="Rosa C.A."/>
            <person name="Scheuner C."/>
            <person name="Sibirny A.A."/>
            <person name="Slot J.C."/>
            <person name="Stielow J.B."/>
            <person name="Sun H."/>
            <person name="Kurtzman C.P."/>
            <person name="Blackwell M."/>
            <person name="Grigoriev I.V."/>
            <person name="Jeffries T.W."/>
        </authorList>
    </citation>
    <scope>NUCLEOTIDE SEQUENCE [LARGE SCALE GENOMIC DNA]</scope>
    <source>
        <strain evidence="2 3">NRRL Y-11557</strain>
    </source>
</reference>
<accession>A0A1E3Q647</accession>
<evidence type="ECO:0000313" key="3">
    <source>
        <dbReference type="Proteomes" id="UP000094385"/>
    </source>
</evidence>
<organism evidence="2 3">
    <name type="scientific">Lipomyces starkeyi NRRL Y-11557</name>
    <dbReference type="NCBI Taxonomy" id="675824"/>
    <lineage>
        <taxon>Eukaryota</taxon>
        <taxon>Fungi</taxon>
        <taxon>Dikarya</taxon>
        <taxon>Ascomycota</taxon>
        <taxon>Saccharomycotina</taxon>
        <taxon>Lipomycetes</taxon>
        <taxon>Lipomycetales</taxon>
        <taxon>Lipomycetaceae</taxon>
        <taxon>Lipomyces</taxon>
    </lineage>
</organism>
<feature type="region of interest" description="Disordered" evidence="1">
    <location>
        <begin position="42"/>
        <end position="102"/>
    </location>
</feature>
<sequence length="136" mass="15752">MSRLDAVGSSGWFSLREQRYEFSRSIKSSHLPSSSSIIEDYEIQQSAKSRIQTAPPELQPEAHFPGTQNDDIDLSDDMTDRTNTSQDIEQPQMQSHNELPQKRRKLVYSMGYRADCEKCRAKIRGHYSHIVYLEEK</sequence>
<proteinExistence type="predicted"/>
<evidence type="ECO:0000313" key="2">
    <source>
        <dbReference type="EMBL" id="ODQ73173.1"/>
    </source>
</evidence>
<name>A0A1E3Q647_LIPST</name>
<keyword evidence="3" id="KW-1185">Reference proteome</keyword>
<feature type="compositionally biased region" description="Polar residues" evidence="1">
    <location>
        <begin position="81"/>
        <end position="98"/>
    </location>
</feature>
<dbReference type="EMBL" id="KV454294">
    <property type="protein sequence ID" value="ODQ73173.1"/>
    <property type="molecule type" value="Genomic_DNA"/>
</dbReference>
<dbReference type="AlphaFoldDB" id="A0A1E3Q647"/>
<dbReference type="OrthoDB" id="2446291at2759"/>
<dbReference type="Proteomes" id="UP000094385">
    <property type="component" value="Unassembled WGS sequence"/>
</dbReference>
<dbReference type="STRING" id="675824.A0A1E3Q647"/>